<dbReference type="AlphaFoldDB" id="A0AAD3HGZ1"/>
<organism evidence="2 3">
    <name type="scientific">Astrephomene gubernaculifera</name>
    <dbReference type="NCBI Taxonomy" id="47775"/>
    <lineage>
        <taxon>Eukaryota</taxon>
        <taxon>Viridiplantae</taxon>
        <taxon>Chlorophyta</taxon>
        <taxon>core chlorophytes</taxon>
        <taxon>Chlorophyceae</taxon>
        <taxon>CS clade</taxon>
        <taxon>Chlamydomonadales</taxon>
        <taxon>Astrephomenaceae</taxon>
        <taxon>Astrephomene</taxon>
    </lineage>
</organism>
<comment type="caution">
    <text evidence="2">The sequence shown here is derived from an EMBL/GenBank/DDBJ whole genome shotgun (WGS) entry which is preliminary data.</text>
</comment>
<evidence type="ECO:0000313" key="2">
    <source>
        <dbReference type="EMBL" id="GFR40221.1"/>
    </source>
</evidence>
<dbReference type="EMBL" id="BMAR01000001">
    <property type="protein sequence ID" value="GFR40221.1"/>
    <property type="molecule type" value="Genomic_DNA"/>
</dbReference>
<protein>
    <submittedName>
        <fullName evidence="2">Uncharacterized protein</fullName>
    </submittedName>
</protein>
<evidence type="ECO:0000256" key="1">
    <source>
        <dbReference type="SAM" id="MobiDB-lite"/>
    </source>
</evidence>
<accession>A0AAD3HGZ1</accession>
<evidence type="ECO:0000313" key="3">
    <source>
        <dbReference type="Proteomes" id="UP001054857"/>
    </source>
</evidence>
<reference evidence="2 3" key="1">
    <citation type="journal article" date="2021" name="Sci. Rep.">
        <title>Genome sequencing of the multicellular alga Astrephomene provides insights into convergent evolution of germ-soma differentiation.</title>
        <authorList>
            <person name="Yamashita S."/>
            <person name="Yamamoto K."/>
            <person name="Matsuzaki R."/>
            <person name="Suzuki S."/>
            <person name="Yamaguchi H."/>
            <person name="Hirooka S."/>
            <person name="Minakuchi Y."/>
            <person name="Miyagishima S."/>
            <person name="Kawachi M."/>
            <person name="Toyoda A."/>
            <person name="Nozaki H."/>
        </authorList>
    </citation>
    <scope>NUCLEOTIDE SEQUENCE [LARGE SCALE GENOMIC DNA]</scope>
    <source>
        <strain evidence="2 3">NIES-4017</strain>
    </source>
</reference>
<feature type="compositionally biased region" description="Basic and acidic residues" evidence="1">
    <location>
        <begin position="258"/>
        <end position="272"/>
    </location>
</feature>
<feature type="compositionally biased region" description="Gly residues" evidence="1">
    <location>
        <begin position="100"/>
        <end position="115"/>
    </location>
</feature>
<sequence>MEDMLRGITAGSAAASNPLLRSLLGPGASQTDYLQLAQEAEGLWKMMDEMAESDPQAYQDFITGTAKAAREEAEKGRDQHVEGLVPALVLEVQAQQQQQRGGGGSGSGEQPGGGRQAAVDVTRVVAGGQAVARVHVWAANDASGLTPPSLFGGVPLLRAPAPPSSWLGLQVPLAEYRPALTQPGQLPLHHFHLACHAATARMALADQPPGFRGALLEALSQFVEASYGLHLSRSLRTLAVHREAVEGEPQLLGELVRRQEEEEERGKERERVAAGGREGVVGGEEEVGGESELPRGLLEELRTLGTSGARKKEQQQSCGSSAAGGGEGGKVRKPLIQELD</sequence>
<proteinExistence type="predicted"/>
<feature type="region of interest" description="Disordered" evidence="1">
    <location>
        <begin position="258"/>
        <end position="340"/>
    </location>
</feature>
<feature type="region of interest" description="Disordered" evidence="1">
    <location>
        <begin position="94"/>
        <end position="117"/>
    </location>
</feature>
<gene>
    <name evidence="2" type="ORF">Agub_g788</name>
</gene>
<dbReference type="Proteomes" id="UP001054857">
    <property type="component" value="Unassembled WGS sequence"/>
</dbReference>
<name>A0AAD3HGZ1_9CHLO</name>
<keyword evidence="3" id="KW-1185">Reference proteome</keyword>